<comment type="caution">
    <text evidence="7">The sequence shown here is derived from an EMBL/GenBank/DDBJ whole genome shotgun (WGS) entry which is preliminary data.</text>
</comment>
<dbReference type="PROSITE" id="PS50893">
    <property type="entry name" value="ABC_TRANSPORTER_2"/>
    <property type="match status" value="1"/>
</dbReference>
<evidence type="ECO:0000256" key="5">
    <source>
        <dbReference type="ARBA" id="ARBA00037066"/>
    </source>
</evidence>
<dbReference type="PROSITE" id="PS00211">
    <property type="entry name" value="ABC_TRANSPORTER_1"/>
    <property type="match status" value="1"/>
</dbReference>
<gene>
    <name evidence="7" type="ORF">GCM10022268_03600</name>
</gene>
<dbReference type="PANTHER" id="PTHR42794:SF1">
    <property type="entry name" value="HEMIN IMPORT ATP-BINDING PROTEIN HMUV"/>
    <property type="match status" value="1"/>
</dbReference>
<keyword evidence="8" id="KW-1185">Reference proteome</keyword>
<keyword evidence="1" id="KW-0813">Transport</keyword>
<sequence length="273" mass="27735">MVTIAATGLSVDLGGRRVVDGVTVALAAGALIGVVGPNGAGKSTVARALLGLVPPAAGRVTIDDADVAGMTARTVARHIAYLPQAVAVHWPLTVERLVGLGRLPHLGPFSRLAPSDRSAIAAALQATGTAHLAPRTATDLSGGERARVMLARALATGAPALIADEPLASLDPGHQLDVMALLRAQARAGALVVVVLHDLGIAARFCDRMLLMDGGRVVADGPPAAVLTDAALATVYGIEAWRGTVDGQPLLVPLARTADRHIHTSRSGLSVPT</sequence>
<protein>
    <submittedName>
        <fullName evidence="7">ABC transporter ATP-binding protein</fullName>
    </submittedName>
</protein>
<evidence type="ECO:0000256" key="1">
    <source>
        <dbReference type="ARBA" id="ARBA00022448"/>
    </source>
</evidence>
<proteinExistence type="predicted"/>
<evidence type="ECO:0000313" key="7">
    <source>
        <dbReference type="EMBL" id="GAA3696304.1"/>
    </source>
</evidence>
<evidence type="ECO:0000313" key="8">
    <source>
        <dbReference type="Proteomes" id="UP001500523"/>
    </source>
</evidence>
<dbReference type="RefSeq" id="WP_344691659.1">
    <property type="nucleotide sequence ID" value="NZ_BAABBF010000001.1"/>
</dbReference>
<evidence type="ECO:0000256" key="2">
    <source>
        <dbReference type="ARBA" id="ARBA00022741"/>
    </source>
</evidence>
<dbReference type="SUPFAM" id="SSF52540">
    <property type="entry name" value="P-loop containing nucleoside triphosphate hydrolases"/>
    <property type="match status" value="1"/>
</dbReference>
<keyword evidence="4" id="KW-1278">Translocase</keyword>
<dbReference type="SMART" id="SM00382">
    <property type="entry name" value="AAA"/>
    <property type="match status" value="1"/>
</dbReference>
<dbReference type="Proteomes" id="UP001500523">
    <property type="component" value="Unassembled WGS sequence"/>
</dbReference>
<dbReference type="CDD" id="cd03214">
    <property type="entry name" value="ABC_Iron-Siderophores_B12_Hemin"/>
    <property type="match status" value="1"/>
</dbReference>
<dbReference type="InterPro" id="IPR003439">
    <property type="entry name" value="ABC_transporter-like_ATP-bd"/>
</dbReference>
<feature type="domain" description="ABC transporter" evidence="6">
    <location>
        <begin position="4"/>
        <end position="239"/>
    </location>
</feature>
<name>A0ABP7CYT6_9SPHN</name>
<evidence type="ECO:0000256" key="3">
    <source>
        <dbReference type="ARBA" id="ARBA00022840"/>
    </source>
</evidence>
<keyword evidence="3 7" id="KW-0067">ATP-binding</keyword>
<dbReference type="Pfam" id="PF00005">
    <property type="entry name" value="ABC_tran"/>
    <property type="match status" value="1"/>
</dbReference>
<dbReference type="GO" id="GO:0005524">
    <property type="term" value="F:ATP binding"/>
    <property type="evidence" value="ECO:0007669"/>
    <property type="project" value="UniProtKB-KW"/>
</dbReference>
<dbReference type="InterPro" id="IPR003593">
    <property type="entry name" value="AAA+_ATPase"/>
</dbReference>
<dbReference type="Gene3D" id="3.40.50.300">
    <property type="entry name" value="P-loop containing nucleotide triphosphate hydrolases"/>
    <property type="match status" value="1"/>
</dbReference>
<reference evidence="8" key="1">
    <citation type="journal article" date="2019" name="Int. J. Syst. Evol. Microbiol.">
        <title>The Global Catalogue of Microorganisms (GCM) 10K type strain sequencing project: providing services to taxonomists for standard genome sequencing and annotation.</title>
        <authorList>
            <consortium name="The Broad Institute Genomics Platform"/>
            <consortium name="The Broad Institute Genome Sequencing Center for Infectious Disease"/>
            <person name="Wu L."/>
            <person name="Ma J."/>
        </authorList>
    </citation>
    <scope>NUCLEOTIDE SEQUENCE [LARGE SCALE GENOMIC DNA]</scope>
    <source>
        <strain evidence="8">JCM 17498</strain>
    </source>
</reference>
<accession>A0ABP7CYT6</accession>
<dbReference type="EMBL" id="BAABBF010000001">
    <property type="protein sequence ID" value="GAA3696304.1"/>
    <property type="molecule type" value="Genomic_DNA"/>
</dbReference>
<organism evidence="7 8">
    <name type="scientific">Sphingomonas cynarae</name>
    <dbReference type="NCBI Taxonomy" id="930197"/>
    <lineage>
        <taxon>Bacteria</taxon>
        <taxon>Pseudomonadati</taxon>
        <taxon>Pseudomonadota</taxon>
        <taxon>Alphaproteobacteria</taxon>
        <taxon>Sphingomonadales</taxon>
        <taxon>Sphingomonadaceae</taxon>
        <taxon>Sphingomonas</taxon>
    </lineage>
</organism>
<dbReference type="InterPro" id="IPR027417">
    <property type="entry name" value="P-loop_NTPase"/>
</dbReference>
<evidence type="ECO:0000256" key="4">
    <source>
        <dbReference type="ARBA" id="ARBA00022967"/>
    </source>
</evidence>
<dbReference type="InterPro" id="IPR017871">
    <property type="entry name" value="ABC_transporter-like_CS"/>
</dbReference>
<dbReference type="PANTHER" id="PTHR42794">
    <property type="entry name" value="HEMIN IMPORT ATP-BINDING PROTEIN HMUV"/>
    <property type="match status" value="1"/>
</dbReference>
<evidence type="ECO:0000259" key="6">
    <source>
        <dbReference type="PROSITE" id="PS50893"/>
    </source>
</evidence>
<keyword evidence="2" id="KW-0547">Nucleotide-binding</keyword>
<comment type="function">
    <text evidence="5">Part of the ABC transporter complex HmuTUV involved in hemin import. Responsible for energy coupling to the transport system.</text>
</comment>